<dbReference type="PANTHER" id="PTHR11362:SF82">
    <property type="entry name" value="PHOSPHATIDYLETHANOLAMINE-BINDING PROTEIN 4"/>
    <property type="match status" value="1"/>
</dbReference>
<evidence type="ECO:0000313" key="1">
    <source>
        <dbReference type="EMBL" id="CAD7631498.1"/>
    </source>
</evidence>
<dbReference type="Proteomes" id="UP000759131">
    <property type="component" value="Unassembled WGS sequence"/>
</dbReference>
<dbReference type="OrthoDB" id="2506647at2759"/>
<accession>A0A7R9KYE4</accession>
<dbReference type="InterPro" id="IPR008914">
    <property type="entry name" value="PEBP"/>
</dbReference>
<sequence>MEKHGVIPDVIDSAPAHVLHVRYPSGAEPQLGNELTPHEVKDLPSVMTWPTVANTLYAVCMLDPDSTSRRSPKYRHWQHWLVVNVPNNNTAMGEILSDYVGPGPSMGTGLHRVNNSSVVGRLLFKLDEFAKKYNLGAPLAASLWETMEKHGVIPDVIDSAPTHVLHVRYPSGAEPQLGNELTPHEVKDLPSVMTWPTVANTLYAVCMLDPDSPSRRAPKYRHWQHWLVVNVPNNHTAMGEILSDYVGPGPSMGTGLHRVNNSSVVGRLLFKVDEFAKKYNLGTPLAGNFFHARWDDYVPKLHLQLSGA</sequence>
<organism evidence="1">
    <name type="scientific">Medioppia subpectinata</name>
    <dbReference type="NCBI Taxonomy" id="1979941"/>
    <lineage>
        <taxon>Eukaryota</taxon>
        <taxon>Metazoa</taxon>
        <taxon>Ecdysozoa</taxon>
        <taxon>Arthropoda</taxon>
        <taxon>Chelicerata</taxon>
        <taxon>Arachnida</taxon>
        <taxon>Acari</taxon>
        <taxon>Acariformes</taxon>
        <taxon>Sarcoptiformes</taxon>
        <taxon>Oribatida</taxon>
        <taxon>Brachypylina</taxon>
        <taxon>Oppioidea</taxon>
        <taxon>Oppiidae</taxon>
        <taxon>Medioppia</taxon>
    </lineage>
</organism>
<evidence type="ECO:0008006" key="3">
    <source>
        <dbReference type="Google" id="ProtNLM"/>
    </source>
</evidence>
<dbReference type="AlphaFoldDB" id="A0A7R9KYE4"/>
<dbReference type="SUPFAM" id="SSF49777">
    <property type="entry name" value="PEBP-like"/>
    <property type="match status" value="2"/>
</dbReference>
<dbReference type="Pfam" id="PF01161">
    <property type="entry name" value="PBP"/>
    <property type="match status" value="2"/>
</dbReference>
<dbReference type="PANTHER" id="PTHR11362">
    <property type="entry name" value="PHOSPHATIDYLETHANOLAMINE-BINDING PROTEIN"/>
    <property type="match status" value="1"/>
</dbReference>
<protein>
    <recommendedName>
        <fullName evidence="3">Phosphatidylethanolamine-binding protein</fullName>
    </recommendedName>
</protein>
<evidence type="ECO:0000313" key="2">
    <source>
        <dbReference type="Proteomes" id="UP000759131"/>
    </source>
</evidence>
<gene>
    <name evidence="1" type="ORF">OSB1V03_LOCUS11907</name>
</gene>
<name>A0A7R9KYE4_9ACAR</name>
<dbReference type="CDD" id="cd00866">
    <property type="entry name" value="PEBP_euk"/>
    <property type="match status" value="2"/>
</dbReference>
<dbReference type="InterPro" id="IPR036610">
    <property type="entry name" value="PEBP-like_sf"/>
</dbReference>
<proteinExistence type="predicted"/>
<dbReference type="InterPro" id="IPR035810">
    <property type="entry name" value="PEBP_euk"/>
</dbReference>
<dbReference type="EMBL" id="CAJPIZ010009574">
    <property type="protein sequence ID" value="CAG2111928.1"/>
    <property type="molecule type" value="Genomic_DNA"/>
</dbReference>
<dbReference type="EMBL" id="OC864149">
    <property type="protein sequence ID" value="CAD7631498.1"/>
    <property type="molecule type" value="Genomic_DNA"/>
</dbReference>
<keyword evidence="2" id="KW-1185">Reference proteome</keyword>
<dbReference type="Gene3D" id="3.90.280.10">
    <property type="entry name" value="PEBP-like"/>
    <property type="match status" value="2"/>
</dbReference>
<reference evidence="1" key="1">
    <citation type="submission" date="2020-11" db="EMBL/GenBank/DDBJ databases">
        <authorList>
            <person name="Tran Van P."/>
        </authorList>
    </citation>
    <scope>NUCLEOTIDE SEQUENCE</scope>
</reference>